<sequence length="126" mass="14053">MGRAVKLFLLANLFSLVIAGPASAAGDQADLFHRIEAMWQDTDPVPHEHCLSFIVKAWADQLLRGRISPHDCVAFAVREYRKGDHEQALGWLQAGLCPNREAQQQLVRQAPAVFQFLLTTYGTQVP</sequence>
<evidence type="ECO:0000256" key="1">
    <source>
        <dbReference type="SAM" id="SignalP"/>
    </source>
</evidence>
<keyword evidence="3" id="KW-1185">Reference proteome</keyword>
<dbReference type="KEGG" id="nti:DNFV4_01827"/>
<organism evidence="2 3">
    <name type="scientific">Nitrospira tepida</name>
    <dbReference type="NCBI Taxonomy" id="2973512"/>
    <lineage>
        <taxon>Bacteria</taxon>
        <taxon>Pseudomonadati</taxon>
        <taxon>Nitrospirota</taxon>
        <taxon>Nitrospiria</taxon>
        <taxon>Nitrospirales</taxon>
        <taxon>Nitrospiraceae</taxon>
        <taxon>Nitrospira</taxon>
    </lineage>
</organism>
<feature type="signal peptide" evidence="1">
    <location>
        <begin position="1"/>
        <end position="24"/>
    </location>
</feature>
<gene>
    <name evidence="2" type="ORF">DNFV4_01827</name>
</gene>
<dbReference type="EMBL" id="OX365700">
    <property type="protein sequence ID" value="CAI4031403.1"/>
    <property type="molecule type" value="Genomic_DNA"/>
</dbReference>
<evidence type="ECO:0000313" key="2">
    <source>
        <dbReference type="EMBL" id="CAI4031403.1"/>
    </source>
</evidence>
<proteinExistence type="predicted"/>
<accession>A0AA86MYI7</accession>
<name>A0AA86MYI7_9BACT</name>
<evidence type="ECO:0000313" key="3">
    <source>
        <dbReference type="Proteomes" id="UP001179121"/>
    </source>
</evidence>
<reference evidence="2" key="1">
    <citation type="submission" date="2022-10" db="EMBL/GenBank/DDBJ databases">
        <authorList>
            <person name="Koch H."/>
        </authorList>
    </citation>
    <scope>NUCLEOTIDE SEQUENCE</scope>
    <source>
        <strain evidence="2">DNF</strain>
    </source>
</reference>
<dbReference type="RefSeq" id="WP_289268322.1">
    <property type="nucleotide sequence ID" value="NZ_OX365700.1"/>
</dbReference>
<keyword evidence="1" id="KW-0732">Signal</keyword>
<feature type="chain" id="PRO_5041737830" evidence="1">
    <location>
        <begin position="25"/>
        <end position="126"/>
    </location>
</feature>
<dbReference type="AlphaFoldDB" id="A0AA86MYI7"/>
<protein>
    <submittedName>
        <fullName evidence="2">Uncharacterized protein</fullName>
    </submittedName>
</protein>
<dbReference type="Proteomes" id="UP001179121">
    <property type="component" value="Chromosome"/>
</dbReference>